<feature type="domain" description="Acyl-CoA thioesterase-like C-terminal" evidence="5">
    <location>
        <begin position="164"/>
        <end position="344"/>
    </location>
</feature>
<evidence type="ECO:0008006" key="8">
    <source>
        <dbReference type="Google" id="ProtNLM"/>
    </source>
</evidence>
<dbReference type="InterPro" id="IPR042171">
    <property type="entry name" value="Acyl-CoA_hotdog"/>
</dbReference>
<protein>
    <recommendedName>
        <fullName evidence="8">Acyl-CoA thioesterase II domain-containing protein</fullName>
    </recommendedName>
</protein>
<proteinExistence type="inferred from homology"/>
<dbReference type="PANTHER" id="PTHR11066">
    <property type="entry name" value="ACYL-COA THIOESTERASE"/>
    <property type="match status" value="1"/>
</dbReference>
<dbReference type="InterPro" id="IPR003703">
    <property type="entry name" value="Acyl_CoA_thio"/>
</dbReference>
<dbReference type="CDD" id="cd03445">
    <property type="entry name" value="Thioesterase_II_repeat2"/>
    <property type="match status" value="1"/>
</dbReference>
<dbReference type="Gene3D" id="2.40.160.210">
    <property type="entry name" value="Acyl-CoA thioesterase, double hotdog domain"/>
    <property type="match status" value="1"/>
</dbReference>
<dbReference type="Pfam" id="PF13622">
    <property type="entry name" value="4HBT_3"/>
    <property type="match status" value="1"/>
</dbReference>
<dbReference type="InterPro" id="IPR049450">
    <property type="entry name" value="ACOT8-like_C"/>
</dbReference>
<evidence type="ECO:0000259" key="4">
    <source>
        <dbReference type="Pfam" id="PF13622"/>
    </source>
</evidence>
<sequence length="446" mass="49962">MAEHRATLIKPPPQDTRKAPIENALELTDLSIIGPDIYTNARELWHPPGARGIYGGAVIAQTLSAAQRTVPHDFVVHSFHCFFLLAGDSGTPLLYHVERVRDGRSFCTRTVQARQRGRPIFTVTCSFVREGSGGERAVMHQAPMPAGALPPPPDDYDDEGPNWSGPRAERSPFQSHRIQIVDGDDGDKDRGRAGGAPEARKKARQWVRARGRISDEGGHQAHLSALAYISDSYFIGAVGRFHRLWRFPFKAEDVDKLPEDKRQHLARQLDWEGYGKVEDYRGRPEIGMMVSLDHTIYFHNPKKVRADEWMFTEIESPWAGDGRGVVRQRIFAKDGTLLATCFQESNPDPCGALSVVQAPLRREKGSTLLPEGQVERNTLGQRRLMVVSLLVTPRELSGYLRQGDYGYLHACEARNRRWANVSNKLMSSISLRASAHYALRILARAS</sequence>
<dbReference type="PANTHER" id="PTHR11066:SF34">
    <property type="entry name" value="ACYL-COENZYME A THIOESTERASE 8"/>
    <property type="match status" value="1"/>
</dbReference>
<evidence type="ECO:0000256" key="1">
    <source>
        <dbReference type="ARBA" id="ARBA00006538"/>
    </source>
</evidence>
<feature type="region of interest" description="Disordered" evidence="3">
    <location>
        <begin position="142"/>
        <end position="204"/>
    </location>
</feature>
<reference evidence="6 7" key="1">
    <citation type="submission" date="2018-06" db="EMBL/GenBank/DDBJ databases">
        <title>Complete Genomes of Monosporascus.</title>
        <authorList>
            <person name="Robinson A.J."/>
            <person name="Natvig D.O."/>
        </authorList>
    </citation>
    <scope>NUCLEOTIDE SEQUENCE [LARGE SCALE GENOMIC DNA]</scope>
    <source>
        <strain evidence="6 7">CBS 609.92</strain>
    </source>
</reference>
<dbReference type="Proteomes" id="UP000294003">
    <property type="component" value="Unassembled WGS sequence"/>
</dbReference>
<dbReference type="CDD" id="cd03444">
    <property type="entry name" value="Thioesterase_II_repeat1"/>
    <property type="match status" value="1"/>
</dbReference>
<dbReference type="InterPro" id="IPR029069">
    <property type="entry name" value="HotDog_dom_sf"/>
</dbReference>
<evidence type="ECO:0000313" key="7">
    <source>
        <dbReference type="Proteomes" id="UP000294003"/>
    </source>
</evidence>
<dbReference type="InterPro" id="IPR049449">
    <property type="entry name" value="TesB_ACOT8-like_N"/>
</dbReference>
<keyword evidence="7" id="KW-1185">Reference proteome</keyword>
<evidence type="ECO:0000256" key="2">
    <source>
        <dbReference type="ARBA" id="ARBA00022801"/>
    </source>
</evidence>
<comment type="caution">
    <text evidence="6">The sequence shown here is derived from an EMBL/GenBank/DDBJ whole genome shotgun (WGS) entry which is preliminary data.</text>
</comment>
<name>A0ABY0GZH9_9PEZI</name>
<evidence type="ECO:0000313" key="6">
    <source>
        <dbReference type="EMBL" id="RYO78297.1"/>
    </source>
</evidence>
<gene>
    <name evidence="6" type="ORF">DL762_008759</name>
</gene>
<dbReference type="Pfam" id="PF20789">
    <property type="entry name" value="4HBT_3C"/>
    <property type="match status" value="1"/>
</dbReference>
<feature type="domain" description="Acyl-CoA thioesterase-like N-terminal HotDog" evidence="4">
    <location>
        <begin position="45"/>
        <end position="128"/>
    </location>
</feature>
<evidence type="ECO:0000256" key="3">
    <source>
        <dbReference type="SAM" id="MobiDB-lite"/>
    </source>
</evidence>
<comment type="similarity">
    <text evidence="1">Belongs to the C/M/P thioester hydrolase family.</text>
</comment>
<keyword evidence="2" id="KW-0378">Hydrolase</keyword>
<accession>A0ABY0GZH9</accession>
<dbReference type="EMBL" id="QJNS01000391">
    <property type="protein sequence ID" value="RYO78297.1"/>
    <property type="molecule type" value="Genomic_DNA"/>
</dbReference>
<evidence type="ECO:0000259" key="5">
    <source>
        <dbReference type="Pfam" id="PF20789"/>
    </source>
</evidence>
<organism evidence="6 7">
    <name type="scientific">Monosporascus cannonballus</name>
    <dbReference type="NCBI Taxonomy" id="155416"/>
    <lineage>
        <taxon>Eukaryota</taxon>
        <taxon>Fungi</taxon>
        <taxon>Dikarya</taxon>
        <taxon>Ascomycota</taxon>
        <taxon>Pezizomycotina</taxon>
        <taxon>Sordariomycetes</taxon>
        <taxon>Xylariomycetidae</taxon>
        <taxon>Xylariales</taxon>
        <taxon>Xylariales incertae sedis</taxon>
        <taxon>Monosporascus</taxon>
    </lineage>
</organism>
<dbReference type="SUPFAM" id="SSF54637">
    <property type="entry name" value="Thioesterase/thiol ester dehydrase-isomerase"/>
    <property type="match status" value="2"/>
</dbReference>